<gene>
    <name evidence="1" type="ORF">E5336_10890</name>
</gene>
<proteinExistence type="predicted"/>
<evidence type="ECO:0000313" key="1">
    <source>
        <dbReference type="EMBL" id="TGY64946.1"/>
    </source>
</evidence>
<dbReference type="Proteomes" id="UP000308836">
    <property type="component" value="Unassembled WGS sequence"/>
</dbReference>
<accession>A0AC61R4N9</accession>
<name>A0AC61R4N9_9FIRM</name>
<organism evidence="1 2">
    <name type="scientific">Dubosiella muris</name>
    <dbReference type="NCBI Taxonomy" id="3038133"/>
    <lineage>
        <taxon>Bacteria</taxon>
        <taxon>Bacillati</taxon>
        <taxon>Bacillota</taxon>
        <taxon>Erysipelotrichia</taxon>
        <taxon>Erysipelotrichales</taxon>
        <taxon>Erysipelotrichaceae</taxon>
        <taxon>Dubosiella</taxon>
    </lineage>
</organism>
<sequence length="377" mass="40834">MQSMIFDSNHPVREYFKLSLPVVLSMLVSLIYNLADTFFIGRTNNADLVAGVSLCVPVFTLLMAFGNIYGQGGNSLISRALGKQNHDLVRHISSFCFWGALLTGVGLTFVGLVFSKPILMSLGAQGAAIATVLGYVATDLYFLYVLRKKSSLLSLRWKAQADKKEILGIGASAAITNITQSVCIILMNQCLLPYGSEQIAAMGIVLKVTMIVQLLLTEFAFGGAPLYGYLFGSQNFGTLKKLIRFCALWMGGLALALSLPLFCFPKALLSVFIQVNTVIEAGATMLRWQCAGMVFGGLVLFFTVLFQTTGKMAPSYILSLSRQGIVFVVVLFVLKSAFGYSGILASQAVADWFSAAIALGLYRSVFVRSSQTLSLEK</sequence>
<keyword evidence="2" id="KW-1185">Reference proteome</keyword>
<reference evidence="1" key="1">
    <citation type="submission" date="2019-04" db="EMBL/GenBank/DDBJ databases">
        <title>Microbes associate with the intestines of laboratory mice.</title>
        <authorList>
            <person name="Navarre W."/>
            <person name="Wong E."/>
            <person name="Huang K."/>
            <person name="Tropini C."/>
            <person name="Ng K."/>
            <person name="Yu B."/>
        </authorList>
    </citation>
    <scope>NUCLEOTIDE SEQUENCE</scope>
    <source>
        <strain evidence="1">NM09_H32</strain>
    </source>
</reference>
<dbReference type="EMBL" id="SRYG01000027">
    <property type="protein sequence ID" value="TGY64946.1"/>
    <property type="molecule type" value="Genomic_DNA"/>
</dbReference>
<protein>
    <submittedName>
        <fullName evidence="1">Uncharacterized protein</fullName>
    </submittedName>
</protein>
<comment type="caution">
    <text evidence="1">The sequence shown here is derived from an EMBL/GenBank/DDBJ whole genome shotgun (WGS) entry which is preliminary data.</text>
</comment>
<evidence type="ECO:0000313" key="2">
    <source>
        <dbReference type="Proteomes" id="UP000308836"/>
    </source>
</evidence>